<proteinExistence type="predicted"/>
<reference evidence="1" key="1">
    <citation type="submission" date="2014-11" db="EMBL/GenBank/DDBJ databases">
        <authorList>
            <person name="Amaro Gonzalez C."/>
        </authorList>
    </citation>
    <scope>NUCLEOTIDE SEQUENCE</scope>
</reference>
<dbReference type="EMBL" id="GBXM01043388">
    <property type="protein sequence ID" value="JAH65189.1"/>
    <property type="molecule type" value="Transcribed_RNA"/>
</dbReference>
<name>A0A0E9UH18_ANGAN</name>
<dbReference type="AlphaFoldDB" id="A0A0E9UH18"/>
<evidence type="ECO:0000313" key="1">
    <source>
        <dbReference type="EMBL" id="JAH65189.1"/>
    </source>
</evidence>
<sequence>MPRSAFLFMVQDMEIASTKLSFLCLYLFI</sequence>
<accession>A0A0E9UH18</accession>
<protein>
    <submittedName>
        <fullName evidence="1">Uncharacterized protein</fullName>
    </submittedName>
</protein>
<organism evidence="1">
    <name type="scientific">Anguilla anguilla</name>
    <name type="common">European freshwater eel</name>
    <name type="synonym">Muraena anguilla</name>
    <dbReference type="NCBI Taxonomy" id="7936"/>
    <lineage>
        <taxon>Eukaryota</taxon>
        <taxon>Metazoa</taxon>
        <taxon>Chordata</taxon>
        <taxon>Craniata</taxon>
        <taxon>Vertebrata</taxon>
        <taxon>Euteleostomi</taxon>
        <taxon>Actinopterygii</taxon>
        <taxon>Neopterygii</taxon>
        <taxon>Teleostei</taxon>
        <taxon>Anguilliformes</taxon>
        <taxon>Anguillidae</taxon>
        <taxon>Anguilla</taxon>
    </lineage>
</organism>
<reference evidence="1" key="2">
    <citation type="journal article" date="2015" name="Fish Shellfish Immunol.">
        <title>Early steps in the European eel (Anguilla anguilla)-Vibrio vulnificus interaction in the gills: Role of the RtxA13 toxin.</title>
        <authorList>
            <person name="Callol A."/>
            <person name="Pajuelo D."/>
            <person name="Ebbesson L."/>
            <person name="Teles M."/>
            <person name="MacKenzie S."/>
            <person name="Amaro C."/>
        </authorList>
    </citation>
    <scope>NUCLEOTIDE SEQUENCE</scope>
</reference>